<accession>A0A242MVI3</accession>
<evidence type="ECO:0000313" key="1">
    <source>
        <dbReference type="EMBL" id="OTP74896.1"/>
    </source>
</evidence>
<name>A0A242MVI3_CABSO</name>
<dbReference type="AlphaFoldDB" id="A0A242MVI3"/>
<sequence length="54" mass="6312">MEPVSSLLKRVMIESSRNWAGWLRGFRQYITHKLSDRLMDDCASFERLGRIAIA</sequence>
<organism evidence="1 2">
    <name type="scientific">Caballeronia sordidicola</name>
    <name type="common">Burkholderia sordidicola</name>
    <dbReference type="NCBI Taxonomy" id="196367"/>
    <lineage>
        <taxon>Bacteria</taxon>
        <taxon>Pseudomonadati</taxon>
        <taxon>Pseudomonadota</taxon>
        <taxon>Betaproteobacteria</taxon>
        <taxon>Burkholderiales</taxon>
        <taxon>Burkholderiaceae</taxon>
        <taxon>Caballeronia</taxon>
    </lineage>
</organism>
<evidence type="ECO:0000313" key="2">
    <source>
        <dbReference type="Proteomes" id="UP000195221"/>
    </source>
</evidence>
<dbReference type="Proteomes" id="UP000195221">
    <property type="component" value="Unassembled WGS sequence"/>
</dbReference>
<comment type="caution">
    <text evidence="1">The sequence shown here is derived from an EMBL/GenBank/DDBJ whole genome shotgun (WGS) entry which is preliminary data.</text>
</comment>
<protein>
    <submittedName>
        <fullName evidence="1">Uncharacterized protein</fullName>
    </submittedName>
</protein>
<gene>
    <name evidence="1" type="ORF">PAMC26577_14345</name>
</gene>
<dbReference type="EMBL" id="NBTZ01000057">
    <property type="protein sequence ID" value="OTP74896.1"/>
    <property type="molecule type" value="Genomic_DNA"/>
</dbReference>
<reference evidence="1 2" key="1">
    <citation type="submission" date="2017-03" db="EMBL/GenBank/DDBJ databases">
        <title>Genome analysis of strain PAMC 26577.</title>
        <authorList>
            <person name="Oh H.-M."/>
            <person name="Yang J.-A."/>
        </authorList>
    </citation>
    <scope>NUCLEOTIDE SEQUENCE [LARGE SCALE GENOMIC DNA]</scope>
    <source>
        <strain evidence="1 2">PAMC 26577</strain>
    </source>
</reference>
<proteinExistence type="predicted"/>